<evidence type="ECO:0000313" key="4">
    <source>
        <dbReference type="RefSeq" id="XP_022318606.1"/>
    </source>
</evidence>
<evidence type="ECO:0000313" key="3">
    <source>
        <dbReference type="Proteomes" id="UP000694844"/>
    </source>
</evidence>
<proteinExistence type="predicted"/>
<evidence type="ECO:0000256" key="1">
    <source>
        <dbReference type="SAM" id="Coils"/>
    </source>
</evidence>
<evidence type="ECO:0000256" key="2">
    <source>
        <dbReference type="SAM" id="MobiDB-lite"/>
    </source>
</evidence>
<reference evidence="4" key="1">
    <citation type="submission" date="2025-08" db="UniProtKB">
        <authorList>
            <consortium name="RefSeq"/>
        </authorList>
    </citation>
    <scope>IDENTIFICATION</scope>
    <source>
        <tissue evidence="4">Whole sample</tissue>
    </source>
</reference>
<protein>
    <submittedName>
        <fullName evidence="4">Uncharacterized protein LOC111121572</fullName>
    </submittedName>
</protein>
<keyword evidence="1" id="KW-0175">Coiled coil</keyword>
<dbReference type="Proteomes" id="UP000694844">
    <property type="component" value="Chromosome 2"/>
</dbReference>
<sequence>MKFCAECGSRLAPNSKFCGECGVKIQDTCATADTTSTDVSREGNVAGPSRPSVNENVLNSKLDELKKKFNDSKEKMSKKRRATYKPDGGKTVPLEIRFLDLKEKRIQRIFSNGTESAIMIHSDATDTMATWIRHIKEKFKAPLEVIPMRYSRGEFIVLPSTTDINELKRLCTGKRKFLGFYAKICARFKLGMQVWTCGNGE</sequence>
<dbReference type="RefSeq" id="XP_022318606.1">
    <property type="nucleotide sequence ID" value="XM_022462898.1"/>
</dbReference>
<name>A0A8B8CVW1_CRAVI</name>
<gene>
    <name evidence="4" type="primary">LOC111121572</name>
</gene>
<dbReference type="AlphaFoldDB" id="A0A8B8CVW1"/>
<dbReference type="GeneID" id="111121572"/>
<organism evidence="3 4">
    <name type="scientific">Crassostrea virginica</name>
    <name type="common">Eastern oyster</name>
    <dbReference type="NCBI Taxonomy" id="6565"/>
    <lineage>
        <taxon>Eukaryota</taxon>
        <taxon>Metazoa</taxon>
        <taxon>Spiralia</taxon>
        <taxon>Lophotrochozoa</taxon>
        <taxon>Mollusca</taxon>
        <taxon>Bivalvia</taxon>
        <taxon>Autobranchia</taxon>
        <taxon>Pteriomorphia</taxon>
        <taxon>Ostreida</taxon>
        <taxon>Ostreoidea</taxon>
        <taxon>Ostreidae</taxon>
        <taxon>Crassostrea</taxon>
    </lineage>
</organism>
<dbReference type="KEGG" id="cvn:111121572"/>
<keyword evidence="3" id="KW-1185">Reference proteome</keyword>
<accession>A0A8B8CVW1</accession>
<feature type="region of interest" description="Disordered" evidence="2">
    <location>
        <begin position="33"/>
        <end position="52"/>
    </location>
</feature>
<feature type="coiled-coil region" evidence="1">
    <location>
        <begin position="55"/>
        <end position="82"/>
    </location>
</feature>